<dbReference type="PROSITE" id="PS00122">
    <property type="entry name" value="CARBOXYLESTERASE_B_1"/>
    <property type="match status" value="1"/>
</dbReference>
<evidence type="ECO:0000256" key="2">
    <source>
        <dbReference type="ARBA" id="ARBA00022801"/>
    </source>
</evidence>
<dbReference type="OrthoDB" id="408631at2759"/>
<feature type="signal peptide" evidence="3">
    <location>
        <begin position="1"/>
        <end position="19"/>
    </location>
</feature>
<keyword evidence="2 3" id="KW-0378">Hydrolase</keyword>
<dbReference type="InterPro" id="IPR050654">
    <property type="entry name" value="AChE-related_enzymes"/>
</dbReference>
<name>A0A4U0WXY4_9PEZI</name>
<reference evidence="5 6" key="1">
    <citation type="submission" date="2017-03" db="EMBL/GenBank/DDBJ databases">
        <title>Genomes of endolithic fungi from Antarctica.</title>
        <authorList>
            <person name="Coleine C."/>
            <person name="Masonjones S."/>
            <person name="Stajich J.E."/>
        </authorList>
    </citation>
    <scope>NUCLEOTIDE SEQUENCE [LARGE SCALE GENOMIC DNA]</scope>
    <source>
        <strain evidence="5 6">CCFEE 5187</strain>
    </source>
</reference>
<dbReference type="STRING" id="331657.A0A4U0WXY4"/>
<evidence type="ECO:0000313" key="6">
    <source>
        <dbReference type="Proteomes" id="UP000308768"/>
    </source>
</evidence>
<feature type="chain" id="PRO_5020913179" description="Carboxylic ester hydrolase" evidence="3">
    <location>
        <begin position="20"/>
        <end position="506"/>
    </location>
</feature>
<dbReference type="InterPro" id="IPR002018">
    <property type="entry name" value="CarbesteraseB"/>
</dbReference>
<evidence type="ECO:0000313" key="5">
    <source>
        <dbReference type="EMBL" id="TKA67433.1"/>
    </source>
</evidence>
<dbReference type="AlphaFoldDB" id="A0A4U0WXY4"/>
<dbReference type="EMBL" id="NAJN01000910">
    <property type="protein sequence ID" value="TKA67433.1"/>
    <property type="molecule type" value="Genomic_DNA"/>
</dbReference>
<gene>
    <name evidence="5" type="ORF">B0A49_10424</name>
</gene>
<dbReference type="SUPFAM" id="SSF53474">
    <property type="entry name" value="alpha/beta-Hydrolases"/>
    <property type="match status" value="1"/>
</dbReference>
<dbReference type="EC" id="3.1.1.-" evidence="3"/>
<dbReference type="PANTHER" id="PTHR43918">
    <property type="entry name" value="ACETYLCHOLINESTERASE"/>
    <property type="match status" value="1"/>
</dbReference>
<dbReference type="InterPro" id="IPR019826">
    <property type="entry name" value="Carboxylesterase_B_AS"/>
</dbReference>
<evidence type="ECO:0000259" key="4">
    <source>
        <dbReference type="Pfam" id="PF00135"/>
    </source>
</evidence>
<dbReference type="Gene3D" id="3.40.50.1820">
    <property type="entry name" value="alpha/beta hydrolase"/>
    <property type="match status" value="2"/>
</dbReference>
<dbReference type="Proteomes" id="UP000308768">
    <property type="component" value="Unassembled WGS sequence"/>
</dbReference>
<keyword evidence="3" id="KW-0732">Signal</keyword>
<feature type="domain" description="Carboxylesterase type B" evidence="4">
    <location>
        <begin position="356"/>
        <end position="478"/>
    </location>
</feature>
<proteinExistence type="inferred from homology"/>
<accession>A0A4U0WXY4</accession>
<comment type="caution">
    <text evidence="5">The sequence shown here is derived from an EMBL/GenBank/DDBJ whole genome shotgun (WGS) entry which is preliminary data.</text>
</comment>
<dbReference type="PANTHER" id="PTHR43918:SF4">
    <property type="entry name" value="CARBOXYLIC ESTER HYDROLASE"/>
    <property type="match status" value="1"/>
</dbReference>
<comment type="similarity">
    <text evidence="1 3">Belongs to the type-B carboxylesterase/lipase family.</text>
</comment>
<evidence type="ECO:0000256" key="3">
    <source>
        <dbReference type="RuleBase" id="RU361235"/>
    </source>
</evidence>
<dbReference type="Pfam" id="PF00135">
    <property type="entry name" value="COesterase"/>
    <property type="match status" value="2"/>
</dbReference>
<evidence type="ECO:0000256" key="1">
    <source>
        <dbReference type="ARBA" id="ARBA00005964"/>
    </source>
</evidence>
<dbReference type="GO" id="GO:0052689">
    <property type="term" value="F:carboxylic ester hydrolase activity"/>
    <property type="evidence" value="ECO:0007669"/>
    <property type="project" value="TreeGrafter"/>
</dbReference>
<protein>
    <recommendedName>
        <fullName evidence="3">Carboxylic ester hydrolase</fullName>
        <ecNumber evidence="3">3.1.1.-</ecNumber>
    </recommendedName>
</protein>
<dbReference type="InterPro" id="IPR029058">
    <property type="entry name" value="AB_hydrolase_fold"/>
</dbReference>
<organism evidence="5 6">
    <name type="scientific">Cryomyces minteri</name>
    <dbReference type="NCBI Taxonomy" id="331657"/>
    <lineage>
        <taxon>Eukaryota</taxon>
        <taxon>Fungi</taxon>
        <taxon>Dikarya</taxon>
        <taxon>Ascomycota</taxon>
        <taxon>Pezizomycotina</taxon>
        <taxon>Dothideomycetes</taxon>
        <taxon>Dothideomycetes incertae sedis</taxon>
        <taxon>Cryomyces</taxon>
    </lineage>
</organism>
<keyword evidence="6" id="KW-1185">Reference proteome</keyword>
<sequence length="506" mass="54708">MAFANILCGWLLLLSLATAHRRPTNVGATVNTTSGPVTGHPARNRTQVSEYLGIPYAQPPLGPLRFAAPQKFASAQPFNASVFSPYVRSLPNGKRPTNTFLGQPGNPQSEDCLTLNVWTKATSHQKRKPVLFWIHGGSFSIPGTHNPFYQGQYLADEEDVVVVTTNQRVNIFGYSGAPGEPQNVGLLDQRLAVEWVRDNIIGFGGDPKRITIFGQSAGGASVDYYSYAWTKDPIVAGLISHSGTALSFYPNTPNMSATYWYKVSSLLGCGTSGNVLGCMRSKNTTDILHAIALVPPAPSQALSQPVFHPTVDNKTVFGDYAALSSNGSFAKLPYLAGNLDYEAGFYKLSAYAANKTLTPAQWDSFNLAGFTCPTGVEAANRVKYGVPTWRYRYFGDWPNLRLYPGSGAYHGSELEMVFGTAVDVSGAPNTGAENATSRYMMKAWAAFARSPADGLEDFGWPRYDPQSQTLVRLAFNNETSASFVDPIVYDAPCPSVNNPAPAQGAF</sequence>
<feature type="domain" description="Carboxylesterase type B" evidence="4">
    <location>
        <begin position="29"/>
        <end position="352"/>
    </location>
</feature>